<gene>
    <name evidence="3" type="ORF">CVO96_04670</name>
</gene>
<sequence length="206" mass="21024">MGVGLLAALCSLLGGSLGGCAPVAVQNTFTDLSTEDQARICAAGPRVGEGGALEYGVGAGAGSVPPDYTLNCPDLRVQAEGRTLTVWAPTLAAALAVFRNDAYFLSYYAELRVRPSDGRVDADPPTDVPEALQAEFAQISVTVTPLAGSAPAGPPLALVSRGQVTPVTLEPGTAYRIETRTGGSANPWPSVTVDPASGTVQATLQR</sequence>
<feature type="chain" id="PRO_5014355656" evidence="2">
    <location>
        <begin position="22"/>
        <end position="206"/>
    </location>
</feature>
<feature type="signal peptide" evidence="2">
    <location>
        <begin position="1"/>
        <end position="21"/>
    </location>
</feature>
<evidence type="ECO:0000313" key="4">
    <source>
        <dbReference type="Proteomes" id="UP000236379"/>
    </source>
</evidence>
<comment type="caution">
    <text evidence="3">The sequence shown here is derived from an EMBL/GenBank/DDBJ whole genome shotgun (WGS) entry which is preliminary data.</text>
</comment>
<protein>
    <submittedName>
        <fullName evidence="3">Uncharacterized protein</fullName>
    </submittedName>
</protein>
<reference evidence="3 4" key="1">
    <citation type="submission" date="2018-01" db="EMBL/GenBank/DDBJ databases">
        <title>Deinococcus koreensis sp. nov., a radiation-resistant bacterium isolated from river water.</title>
        <authorList>
            <person name="Choi A."/>
        </authorList>
    </citation>
    <scope>NUCLEOTIDE SEQUENCE [LARGE SCALE GENOMIC DNA]</scope>
    <source>
        <strain evidence="3 4">SJW1-2</strain>
    </source>
</reference>
<dbReference type="EMBL" id="PPPD01000001">
    <property type="protein sequence ID" value="PNY80753.1"/>
    <property type="molecule type" value="Genomic_DNA"/>
</dbReference>
<keyword evidence="2" id="KW-0732">Signal</keyword>
<proteinExistence type="predicted"/>
<evidence type="ECO:0000256" key="1">
    <source>
        <dbReference type="SAM" id="MobiDB-lite"/>
    </source>
</evidence>
<accession>A0A2K3UW39</accession>
<dbReference type="Proteomes" id="UP000236379">
    <property type="component" value="Unassembled WGS sequence"/>
</dbReference>
<name>A0A2K3UW39_9DEIO</name>
<dbReference type="AlphaFoldDB" id="A0A2K3UW39"/>
<feature type="region of interest" description="Disordered" evidence="1">
    <location>
        <begin position="180"/>
        <end position="206"/>
    </location>
</feature>
<organism evidence="3 4">
    <name type="scientific">Deinococcus koreensis</name>
    <dbReference type="NCBI Taxonomy" id="2054903"/>
    <lineage>
        <taxon>Bacteria</taxon>
        <taxon>Thermotogati</taxon>
        <taxon>Deinococcota</taxon>
        <taxon>Deinococci</taxon>
        <taxon>Deinococcales</taxon>
        <taxon>Deinococcaceae</taxon>
        <taxon>Deinococcus</taxon>
    </lineage>
</organism>
<keyword evidence="4" id="KW-1185">Reference proteome</keyword>
<evidence type="ECO:0000256" key="2">
    <source>
        <dbReference type="SAM" id="SignalP"/>
    </source>
</evidence>
<evidence type="ECO:0000313" key="3">
    <source>
        <dbReference type="EMBL" id="PNY80753.1"/>
    </source>
</evidence>